<organism evidence="2 3">
    <name type="scientific">Nocardioides hankookensis</name>
    <dbReference type="NCBI Taxonomy" id="443157"/>
    <lineage>
        <taxon>Bacteria</taxon>
        <taxon>Bacillati</taxon>
        <taxon>Actinomycetota</taxon>
        <taxon>Actinomycetes</taxon>
        <taxon>Propionibacteriales</taxon>
        <taxon>Nocardioidaceae</taxon>
        <taxon>Nocardioides</taxon>
    </lineage>
</organism>
<feature type="transmembrane region" description="Helical" evidence="1">
    <location>
        <begin position="96"/>
        <end position="118"/>
    </location>
</feature>
<keyword evidence="3" id="KW-1185">Reference proteome</keyword>
<reference evidence="3" key="1">
    <citation type="journal article" date="2019" name="Int. J. Syst. Evol. Microbiol.">
        <title>The Global Catalogue of Microorganisms (GCM) 10K type strain sequencing project: providing services to taxonomists for standard genome sequencing and annotation.</title>
        <authorList>
            <consortium name="The Broad Institute Genomics Platform"/>
            <consortium name="The Broad Institute Genome Sequencing Center for Infectious Disease"/>
            <person name="Wu L."/>
            <person name="Ma J."/>
        </authorList>
    </citation>
    <scope>NUCLEOTIDE SEQUENCE [LARGE SCALE GENOMIC DNA]</scope>
    <source>
        <strain evidence="3">CCUG 54522</strain>
    </source>
</reference>
<dbReference type="RefSeq" id="WP_379151243.1">
    <property type="nucleotide sequence ID" value="NZ_JBHSRJ010000003.1"/>
</dbReference>
<keyword evidence="1" id="KW-0812">Transmembrane</keyword>
<evidence type="ECO:0000313" key="3">
    <source>
        <dbReference type="Proteomes" id="UP001596135"/>
    </source>
</evidence>
<gene>
    <name evidence="2" type="ORF">ACFPYL_05265</name>
</gene>
<sequence length="233" mass="25801">MAFDKLMSRPVADTVERLHARIEARFPGRGLCDVAAELATLVDQVSSNAATHRSRIRMARLVSRVLIAAIVVGTVVALVLTTHAAVGDKGPDGLDWLPLIETTINDVVFAAIAVFFLLSFPERLQRGSILEMLHRLRSLAHIVDMHQLTKDPERLRASFVPTSVSAEMDLDRDQMERYLDYCSEMLSLVGKTAALCAEESRDAVVLDTVSTIETLTTGMSRKIWQKISVLSRE</sequence>
<evidence type="ECO:0000313" key="2">
    <source>
        <dbReference type="EMBL" id="MFC6042468.1"/>
    </source>
</evidence>
<dbReference type="Proteomes" id="UP001596135">
    <property type="component" value="Unassembled WGS sequence"/>
</dbReference>
<keyword evidence="1" id="KW-1133">Transmembrane helix</keyword>
<name>A0ABW1LH50_9ACTN</name>
<evidence type="ECO:0000256" key="1">
    <source>
        <dbReference type="SAM" id="Phobius"/>
    </source>
</evidence>
<keyword evidence="1" id="KW-0472">Membrane</keyword>
<protein>
    <submittedName>
        <fullName evidence="2">Uncharacterized protein</fullName>
    </submittedName>
</protein>
<proteinExistence type="predicted"/>
<dbReference type="EMBL" id="JBHSRJ010000003">
    <property type="protein sequence ID" value="MFC6042468.1"/>
    <property type="molecule type" value="Genomic_DNA"/>
</dbReference>
<comment type="caution">
    <text evidence="2">The sequence shown here is derived from an EMBL/GenBank/DDBJ whole genome shotgun (WGS) entry which is preliminary data.</text>
</comment>
<accession>A0ABW1LH50</accession>
<feature type="transmembrane region" description="Helical" evidence="1">
    <location>
        <begin position="61"/>
        <end position="84"/>
    </location>
</feature>